<evidence type="ECO:0000313" key="7">
    <source>
        <dbReference type="EMBL" id="EYB91369.1"/>
    </source>
</evidence>
<sequence length="252" mass="28898">MTSYEKLDLRYVGTIGSGTFGRVDLAWSEPSKQHYAVKKFSIHDVRGDVTLFETIMVVQEGHTEYVNRERQILRCLDNPFIVKLCINSHLRVCTQMDKFNLFLVTEFVEGGELRDYLGDMSEEDLYAAVRFYSMEIICALRHIHPKNIVLRDLKPENLLLSRDGHVKISDFGLAKVLKGKTYTICGTPEFMAPEILSKKGYGMDVDWWSLGILLFELITGRTPFSGDTQEETFEAIRKGDLRFPDGFHAEAR</sequence>
<dbReference type="PANTHER" id="PTHR24353:SF37">
    <property type="entry name" value="CAMP-DEPENDENT PROTEIN KINASE CATALYTIC SUBUNIT PRKX"/>
    <property type="match status" value="1"/>
</dbReference>
<keyword evidence="4" id="KW-0418">Kinase</keyword>
<dbReference type="OrthoDB" id="63267at2759"/>
<keyword evidence="8" id="KW-1185">Reference proteome</keyword>
<evidence type="ECO:0000256" key="1">
    <source>
        <dbReference type="ARBA" id="ARBA00022527"/>
    </source>
</evidence>
<keyword evidence="5" id="KW-0067">ATP-binding</keyword>
<dbReference type="Gene3D" id="1.10.510.10">
    <property type="entry name" value="Transferase(Phosphotransferase) domain 1"/>
    <property type="match status" value="1"/>
</dbReference>
<dbReference type="GO" id="GO:0004691">
    <property type="term" value="F:cAMP-dependent protein kinase activity"/>
    <property type="evidence" value="ECO:0007669"/>
    <property type="project" value="TreeGrafter"/>
</dbReference>
<dbReference type="SMART" id="SM00220">
    <property type="entry name" value="S_TKc"/>
    <property type="match status" value="1"/>
</dbReference>
<evidence type="ECO:0000256" key="4">
    <source>
        <dbReference type="ARBA" id="ARBA00022777"/>
    </source>
</evidence>
<feature type="domain" description="Protein kinase" evidence="6">
    <location>
        <begin position="9"/>
        <end position="252"/>
    </location>
</feature>
<dbReference type="GO" id="GO:0005952">
    <property type="term" value="C:cAMP-dependent protein kinase complex"/>
    <property type="evidence" value="ECO:0007669"/>
    <property type="project" value="TreeGrafter"/>
</dbReference>
<keyword evidence="1" id="KW-0723">Serine/threonine-protein kinase</keyword>
<evidence type="ECO:0000256" key="5">
    <source>
        <dbReference type="ARBA" id="ARBA00022840"/>
    </source>
</evidence>
<dbReference type="PROSITE" id="PS50011">
    <property type="entry name" value="PROTEIN_KINASE_DOM"/>
    <property type="match status" value="1"/>
</dbReference>
<evidence type="ECO:0000313" key="8">
    <source>
        <dbReference type="Proteomes" id="UP000024635"/>
    </source>
</evidence>
<dbReference type="EMBL" id="JARK01001542">
    <property type="protein sequence ID" value="EYB91369.1"/>
    <property type="molecule type" value="Genomic_DNA"/>
</dbReference>
<keyword evidence="2" id="KW-0808">Transferase</keyword>
<organism evidence="7 8">
    <name type="scientific">Ancylostoma ceylanicum</name>
    <dbReference type="NCBI Taxonomy" id="53326"/>
    <lineage>
        <taxon>Eukaryota</taxon>
        <taxon>Metazoa</taxon>
        <taxon>Ecdysozoa</taxon>
        <taxon>Nematoda</taxon>
        <taxon>Chromadorea</taxon>
        <taxon>Rhabditida</taxon>
        <taxon>Rhabditina</taxon>
        <taxon>Rhabditomorpha</taxon>
        <taxon>Strongyloidea</taxon>
        <taxon>Ancylostomatidae</taxon>
        <taxon>Ancylostomatinae</taxon>
        <taxon>Ancylostoma</taxon>
    </lineage>
</organism>
<dbReference type="GO" id="GO:0005829">
    <property type="term" value="C:cytosol"/>
    <property type="evidence" value="ECO:0007669"/>
    <property type="project" value="TreeGrafter"/>
</dbReference>
<dbReference type="Gene3D" id="3.30.200.20">
    <property type="entry name" value="Phosphorylase Kinase, domain 1"/>
    <property type="match status" value="1"/>
</dbReference>
<keyword evidence="3" id="KW-0547">Nucleotide-binding</keyword>
<accession>A0A016SM22</accession>
<dbReference type="InterPro" id="IPR011009">
    <property type="entry name" value="Kinase-like_dom_sf"/>
</dbReference>
<name>A0A016SM22_9BILA</name>
<reference evidence="8" key="1">
    <citation type="journal article" date="2015" name="Nat. Genet.">
        <title>The genome and transcriptome of the zoonotic hookworm Ancylostoma ceylanicum identify infection-specific gene families.</title>
        <authorList>
            <person name="Schwarz E.M."/>
            <person name="Hu Y."/>
            <person name="Antoshechkin I."/>
            <person name="Miller M.M."/>
            <person name="Sternberg P.W."/>
            <person name="Aroian R.V."/>
        </authorList>
    </citation>
    <scope>NUCLEOTIDE SEQUENCE</scope>
    <source>
        <strain evidence="8">HY135</strain>
    </source>
</reference>
<evidence type="ECO:0000256" key="2">
    <source>
        <dbReference type="ARBA" id="ARBA00022679"/>
    </source>
</evidence>
<dbReference type="SUPFAM" id="SSF56112">
    <property type="entry name" value="Protein kinase-like (PK-like)"/>
    <property type="match status" value="1"/>
</dbReference>
<dbReference type="InterPro" id="IPR000719">
    <property type="entry name" value="Prot_kinase_dom"/>
</dbReference>
<evidence type="ECO:0000259" key="6">
    <source>
        <dbReference type="PROSITE" id="PS50011"/>
    </source>
</evidence>
<evidence type="ECO:0000256" key="3">
    <source>
        <dbReference type="ARBA" id="ARBA00022741"/>
    </source>
</evidence>
<dbReference type="Proteomes" id="UP000024635">
    <property type="component" value="Unassembled WGS sequence"/>
</dbReference>
<dbReference type="Pfam" id="PF00069">
    <property type="entry name" value="Pkinase"/>
    <property type="match status" value="1"/>
</dbReference>
<gene>
    <name evidence="7" type="primary">Acey_s0206.g1954</name>
    <name evidence="7" type="ORF">Y032_0206g1954</name>
</gene>
<dbReference type="STRING" id="53326.A0A016SM22"/>
<dbReference type="PANTHER" id="PTHR24353">
    <property type="entry name" value="CYCLIC NUCLEOTIDE-DEPENDENT PROTEIN KINASE"/>
    <property type="match status" value="1"/>
</dbReference>
<comment type="caution">
    <text evidence="7">The sequence shown here is derived from an EMBL/GenBank/DDBJ whole genome shotgun (WGS) entry which is preliminary data.</text>
</comment>
<dbReference type="GO" id="GO:0005524">
    <property type="term" value="F:ATP binding"/>
    <property type="evidence" value="ECO:0007669"/>
    <property type="project" value="UniProtKB-KW"/>
</dbReference>
<protein>
    <recommendedName>
        <fullName evidence="6">Protein kinase domain-containing protein</fullName>
    </recommendedName>
</protein>
<proteinExistence type="predicted"/>
<dbReference type="AlphaFoldDB" id="A0A016SM22"/>